<dbReference type="AlphaFoldDB" id="A0A3L6QPD4"/>
<evidence type="ECO:0000313" key="2">
    <source>
        <dbReference type="EMBL" id="RLM84911.1"/>
    </source>
</evidence>
<feature type="region of interest" description="Disordered" evidence="1">
    <location>
        <begin position="333"/>
        <end position="389"/>
    </location>
</feature>
<organism evidence="2 3">
    <name type="scientific">Panicum miliaceum</name>
    <name type="common">Proso millet</name>
    <name type="synonym">Broomcorn millet</name>
    <dbReference type="NCBI Taxonomy" id="4540"/>
    <lineage>
        <taxon>Eukaryota</taxon>
        <taxon>Viridiplantae</taxon>
        <taxon>Streptophyta</taxon>
        <taxon>Embryophyta</taxon>
        <taxon>Tracheophyta</taxon>
        <taxon>Spermatophyta</taxon>
        <taxon>Magnoliopsida</taxon>
        <taxon>Liliopsida</taxon>
        <taxon>Poales</taxon>
        <taxon>Poaceae</taxon>
        <taxon>PACMAD clade</taxon>
        <taxon>Panicoideae</taxon>
        <taxon>Panicodae</taxon>
        <taxon>Paniceae</taxon>
        <taxon>Panicinae</taxon>
        <taxon>Panicum</taxon>
        <taxon>Panicum sect. Panicum</taxon>
    </lineage>
</organism>
<dbReference type="InterPro" id="IPR053253">
    <property type="entry name" value="Sex_diff_modulator"/>
</dbReference>
<sequence length="389" mass="44403">MWRRGAPTLPDAFAVRGRDTRRNNASELAHNPRQLMVAIAPFVASHRMERVPMLAGMVVSPGPRALHQLQPSGSGSTGRAYSPEPEPARRPPSPAASDPEHLKYRPIGHPSRHPGASYYVLPRSEALQAEETNLNNRALVILVVGTRPSFSLRHVRHFLLKNYNIMDDDFSLHRYHLEDFLAVFRDPVVLERVLHAPPLPRADIVLRFRRWQRFSSASADSMFFRVLVELRGIPAHAWSVESAWSALGAACTCPEPTPDTVARRDLRRFQAAVWCSDPDLIPNLSFLRIPEPLNPNFGAELYLRPDEIIHHQLRLLCYRIEIEILEIQDWRERSDGSSDPSVLPDRWRSDDDDEEDYPGYNDKSRSSPWPRKTVFRRLDNDDGSRSPSD</sequence>
<dbReference type="STRING" id="4540.A0A3L6QPD4"/>
<protein>
    <recommendedName>
        <fullName evidence="4">DUF4283 domain-containing protein</fullName>
    </recommendedName>
</protein>
<feature type="compositionally biased region" description="Basic and acidic residues" evidence="1">
    <location>
        <begin position="376"/>
        <end position="389"/>
    </location>
</feature>
<evidence type="ECO:0000256" key="1">
    <source>
        <dbReference type="SAM" id="MobiDB-lite"/>
    </source>
</evidence>
<keyword evidence="3" id="KW-1185">Reference proteome</keyword>
<evidence type="ECO:0008006" key="4">
    <source>
        <dbReference type="Google" id="ProtNLM"/>
    </source>
</evidence>
<reference evidence="3" key="1">
    <citation type="journal article" date="2019" name="Nat. Commun.">
        <title>The genome of broomcorn millet.</title>
        <authorList>
            <person name="Zou C."/>
            <person name="Miki D."/>
            <person name="Li D."/>
            <person name="Tang Q."/>
            <person name="Xiao L."/>
            <person name="Rajput S."/>
            <person name="Deng P."/>
            <person name="Jia W."/>
            <person name="Huang R."/>
            <person name="Zhang M."/>
            <person name="Sun Y."/>
            <person name="Hu J."/>
            <person name="Fu X."/>
            <person name="Schnable P.S."/>
            <person name="Li F."/>
            <person name="Zhang H."/>
            <person name="Feng B."/>
            <person name="Zhu X."/>
            <person name="Liu R."/>
            <person name="Schnable J.C."/>
            <person name="Zhu J.-K."/>
            <person name="Zhang H."/>
        </authorList>
    </citation>
    <scope>NUCLEOTIDE SEQUENCE [LARGE SCALE GENOMIC DNA]</scope>
</reference>
<dbReference type="PANTHER" id="PTHR33087:SF38">
    <property type="entry name" value="OS10G0201600 PROTEIN"/>
    <property type="match status" value="1"/>
</dbReference>
<dbReference type="Proteomes" id="UP000275267">
    <property type="component" value="Unassembled WGS sequence"/>
</dbReference>
<feature type="region of interest" description="Disordered" evidence="1">
    <location>
        <begin position="64"/>
        <end position="110"/>
    </location>
</feature>
<gene>
    <name evidence="2" type="ORF">C2845_PM04G26310</name>
</gene>
<evidence type="ECO:0000313" key="3">
    <source>
        <dbReference type="Proteomes" id="UP000275267"/>
    </source>
</evidence>
<dbReference type="PANTHER" id="PTHR33087">
    <property type="entry name" value="OS07G0539200 PROTEIN"/>
    <property type="match status" value="1"/>
</dbReference>
<accession>A0A3L6QPD4</accession>
<comment type="caution">
    <text evidence="2">The sequence shown here is derived from an EMBL/GenBank/DDBJ whole genome shotgun (WGS) entry which is preliminary data.</text>
</comment>
<dbReference type="EMBL" id="PQIB02000011">
    <property type="protein sequence ID" value="RLM84911.1"/>
    <property type="molecule type" value="Genomic_DNA"/>
</dbReference>
<proteinExistence type="predicted"/>
<dbReference type="OrthoDB" id="696508at2759"/>
<name>A0A3L6QPD4_PANMI</name>